<dbReference type="EMBL" id="LWMT01000191">
    <property type="protein sequence ID" value="KZX13991.1"/>
    <property type="molecule type" value="Genomic_DNA"/>
</dbReference>
<accession>A0A166C041</accession>
<dbReference type="Proteomes" id="UP000077066">
    <property type="component" value="Unassembled WGS sequence"/>
</dbReference>
<reference evidence="1 2" key="1">
    <citation type="submission" date="2016-04" db="EMBL/GenBank/DDBJ databases">
        <title>Genome sequence of Methanobrevibacter filiformis DSM 11501.</title>
        <authorList>
            <person name="Poehlein A."/>
            <person name="Seedorf H."/>
            <person name="Daniel R."/>
        </authorList>
    </citation>
    <scope>NUCLEOTIDE SEQUENCE [LARGE SCALE GENOMIC DNA]</scope>
    <source>
        <strain evidence="1 2">DSM 11501</strain>
    </source>
</reference>
<evidence type="ECO:0000313" key="1">
    <source>
        <dbReference type="EMBL" id="KZX13991.1"/>
    </source>
</evidence>
<evidence type="ECO:0000313" key="2">
    <source>
        <dbReference type="Proteomes" id="UP000077066"/>
    </source>
</evidence>
<comment type="caution">
    <text evidence="1">The sequence shown here is derived from an EMBL/GenBank/DDBJ whole genome shotgun (WGS) entry which is preliminary data.</text>
</comment>
<dbReference type="STRING" id="55758.MBFIL_09560"/>
<dbReference type="AlphaFoldDB" id="A0A166C041"/>
<sequence length="58" mass="6985">MGDFAKFSILRNQCINFNTDFEKIKNFFKILFEAIKTDLGTYGRFCKIFYFAKSVYKY</sequence>
<keyword evidence="2" id="KW-1185">Reference proteome</keyword>
<gene>
    <name evidence="1" type="ORF">MBFIL_09560</name>
</gene>
<name>A0A166C041_9EURY</name>
<protein>
    <submittedName>
        <fullName evidence="1">Uncharacterized protein</fullName>
    </submittedName>
</protein>
<proteinExistence type="predicted"/>
<organism evidence="1 2">
    <name type="scientific">Methanobrevibacter filiformis</name>
    <dbReference type="NCBI Taxonomy" id="55758"/>
    <lineage>
        <taxon>Archaea</taxon>
        <taxon>Methanobacteriati</taxon>
        <taxon>Methanobacteriota</taxon>
        <taxon>Methanomada group</taxon>
        <taxon>Methanobacteria</taxon>
        <taxon>Methanobacteriales</taxon>
        <taxon>Methanobacteriaceae</taxon>
        <taxon>Methanobrevibacter</taxon>
    </lineage>
</organism>
<dbReference type="PATRIC" id="fig|55758.3.peg.1093"/>